<dbReference type="EMBL" id="AAMD01000071">
    <property type="protein sequence ID" value="EAU65802.1"/>
    <property type="molecule type" value="Genomic_DNA"/>
</dbReference>
<dbReference type="EMBL" id="AAMD01000001">
    <property type="protein sequence ID" value="EAU70068.1"/>
    <property type="molecule type" value="Genomic_DNA"/>
</dbReference>
<proteinExistence type="predicted"/>
<evidence type="ECO:0000313" key="2">
    <source>
        <dbReference type="EMBL" id="EAU70068.1"/>
    </source>
</evidence>
<reference evidence="1 3" key="1">
    <citation type="submission" date="2006-04" db="EMBL/GenBank/DDBJ databases">
        <authorList>
            <person name="Nierman W.C."/>
        </authorList>
    </citation>
    <scope>NUCLEOTIDE SEQUENCE [LARGE SCALE GENOMIC DNA]</scope>
    <source>
        <strain evidence="1 3">DW4/3-1</strain>
    </source>
</reference>
<dbReference type="AlphaFoldDB" id="Q08ZB2"/>
<name>Q08ZB2_STIAD</name>
<protein>
    <submittedName>
        <fullName evidence="1">Uncharacterized protein</fullName>
    </submittedName>
</protein>
<organism evidence="1 3">
    <name type="scientific">Stigmatella aurantiaca (strain DW4/3-1)</name>
    <dbReference type="NCBI Taxonomy" id="378806"/>
    <lineage>
        <taxon>Bacteria</taxon>
        <taxon>Pseudomonadati</taxon>
        <taxon>Myxococcota</taxon>
        <taxon>Myxococcia</taxon>
        <taxon>Myxococcales</taxon>
        <taxon>Cystobacterineae</taxon>
        <taxon>Archangiaceae</taxon>
        <taxon>Stigmatella</taxon>
    </lineage>
</organism>
<evidence type="ECO:0000313" key="1">
    <source>
        <dbReference type="EMBL" id="EAU65802.1"/>
    </source>
</evidence>
<dbReference type="Proteomes" id="UP000032702">
    <property type="component" value="Unassembled WGS sequence"/>
</dbReference>
<dbReference type="PATRIC" id="fig|378806.16.peg.4882"/>
<comment type="caution">
    <text evidence="1">The sequence shown here is derived from an EMBL/GenBank/DDBJ whole genome shotgun (WGS) entry which is preliminary data.</text>
</comment>
<sequence length="478" mass="51739">MRANGCGQVFEHVALLQPQRRDHCENPLDEAAAFWRLRPEAGLPVHDSVADGALTEVVGGLEPLHMDERPHGRLKLQDFRRRAGGLVLCAHDGVTEEPADSALDLRHPQFKLLSRHRPVAYSAPPLEHAVALLHEQRAEAAAFPTPVNEALEVPRQVAPAQLAQEGVVPVVRAPSVRGEKTGEVLAQQGLGHLAAPAGGDAEECQVRGDDDPQPGPLGSSIHLAFEPACLIRMGALRLSDGVPHLRHRHLQRLGDFGFAVGNGAQADAHSEQVRKRILHLALGEPVLPRQQHDDAGQALSKGVACHLDGKLAIAHRAASATLLAVAPVLCHVRLYRLHLHRLVPERLDSTACQPLLALVALPWRGNVDSAVDLLRWHQLSLVVLVSRLATRAATRSWLRGALCPGWVGRWGLGRVGRVLAQSPSQLSHFSAQGCILREQCRHELLQLGHFPFQLGDAGICGVNRAHPTGSTLPNLPCR</sequence>
<evidence type="ECO:0000313" key="3">
    <source>
        <dbReference type="Proteomes" id="UP000032702"/>
    </source>
</evidence>
<gene>
    <name evidence="1" type="ORF">STIAU_6214</name>
    <name evidence="2" type="ORF">STIAU_8314</name>
</gene>
<accession>Q08ZB2</accession>